<dbReference type="AlphaFoldDB" id="A0A8K0E7B9"/>
<dbReference type="Pfam" id="PF23247">
    <property type="entry name" value="LRR_RPS2"/>
    <property type="match status" value="1"/>
</dbReference>
<dbReference type="SUPFAM" id="SSF52047">
    <property type="entry name" value="RNI-like"/>
    <property type="match status" value="1"/>
</dbReference>
<dbReference type="PANTHER" id="PTHR36766:SF35">
    <property type="entry name" value="DISEASE RESISTANCE PROTEIN RGA3"/>
    <property type="match status" value="1"/>
</dbReference>
<dbReference type="EMBL" id="VOIH02000009">
    <property type="protein sequence ID" value="KAF3438112.1"/>
    <property type="molecule type" value="Genomic_DNA"/>
</dbReference>
<dbReference type="InterPro" id="IPR057135">
    <property type="entry name" value="At4g27190-like_LRR"/>
</dbReference>
<dbReference type="InterPro" id="IPR032675">
    <property type="entry name" value="LRR_dom_sf"/>
</dbReference>
<dbReference type="GO" id="GO:0006952">
    <property type="term" value="P:defense response"/>
    <property type="evidence" value="ECO:0007669"/>
    <property type="project" value="UniProtKB-KW"/>
</dbReference>
<dbReference type="Gene3D" id="3.80.10.10">
    <property type="entry name" value="Ribonuclease Inhibitor"/>
    <property type="match status" value="1"/>
</dbReference>
<feature type="domain" description="Disease resistance protein At4g27190-like leucine-rich repeats" evidence="2">
    <location>
        <begin position="17"/>
        <end position="127"/>
    </location>
</feature>
<evidence type="ECO:0000313" key="4">
    <source>
        <dbReference type="Proteomes" id="UP000796880"/>
    </source>
</evidence>
<comment type="caution">
    <text evidence="3">The sequence shown here is derived from an EMBL/GenBank/DDBJ whole genome shotgun (WGS) entry which is preliminary data.</text>
</comment>
<keyword evidence="1" id="KW-0611">Plant defense</keyword>
<proteinExistence type="predicted"/>
<keyword evidence="4" id="KW-1185">Reference proteome</keyword>
<gene>
    <name evidence="3" type="ORF">FNV43_RR20868</name>
</gene>
<dbReference type="OrthoDB" id="1928346at2759"/>
<reference evidence="3" key="1">
    <citation type="submission" date="2020-03" db="EMBL/GenBank/DDBJ databases">
        <title>A high-quality chromosome-level genome assembly of a woody plant with both climbing and erect habits, Rhamnella rubrinervis.</title>
        <authorList>
            <person name="Lu Z."/>
            <person name="Yang Y."/>
            <person name="Zhu X."/>
            <person name="Sun Y."/>
        </authorList>
    </citation>
    <scope>NUCLEOTIDE SEQUENCE</scope>
    <source>
        <strain evidence="3">BYM</strain>
        <tissue evidence="3">Leaf</tissue>
    </source>
</reference>
<evidence type="ECO:0000259" key="2">
    <source>
        <dbReference type="Pfam" id="PF23247"/>
    </source>
</evidence>
<dbReference type="Proteomes" id="UP000796880">
    <property type="component" value="Unassembled WGS sequence"/>
</dbReference>
<evidence type="ECO:0000313" key="3">
    <source>
        <dbReference type="EMBL" id="KAF3438112.1"/>
    </source>
</evidence>
<accession>A0A8K0E7B9</accession>
<organism evidence="3 4">
    <name type="scientific">Rhamnella rubrinervis</name>
    <dbReference type="NCBI Taxonomy" id="2594499"/>
    <lineage>
        <taxon>Eukaryota</taxon>
        <taxon>Viridiplantae</taxon>
        <taxon>Streptophyta</taxon>
        <taxon>Embryophyta</taxon>
        <taxon>Tracheophyta</taxon>
        <taxon>Spermatophyta</taxon>
        <taxon>Magnoliopsida</taxon>
        <taxon>eudicotyledons</taxon>
        <taxon>Gunneridae</taxon>
        <taxon>Pentapetalae</taxon>
        <taxon>rosids</taxon>
        <taxon>fabids</taxon>
        <taxon>Rosales</taxon>
        <taxon>Rhamnaceae</taxon>
        <taxon>rhamnoid group</taxon>
        <taxon>Rhamneae</taxon>
        <taxon>Rhamnella</taxon>
    </lineage>
</organism>
<name>A0A8K0E7B9_9ROSA</name>
<sequence length="284" mass="31808">MRIRKVELQCLPDQGFKSLASLKDLQIEECGPLQSLSPGIQHLTSLQRLQIQECEQLDMSDAAMWRNLGSVRTLCLWGLPQLVALPEGLQQVTSLQRIVIWECHNLVDIMECISSLKSLERLEIGECLSLRSLPEGIDCLPSFQRLEIINCPILLERCRKDTGDYWPRICNIYELELYPSPEVSSDASHKHNGSAMAMVVRDEVGKLLFFNMQVKVVKEAVDVSDPICWETRSKVCDSVGINYKVVRSANMRLLPLYFASCSLSGAGDVSGVPEAAGTVLWDPK</sequence>
<dbReference type="PANTHER" id="PTHR36766">
    <property type="entry name" value="PLANT BROAD-SPECTRUM MILDEW RESISTANCE PROTEIN RPW8"/>
    <property type="match status" value="1"/>
</dbReference>
<evidence type="ECO:0000256" key="1">
    <source>
        <dbReference type="ARBA" id="ARBA00022821"/>
    </source>
</evidence>
<protein>
    <recommendedName>
        <fullName evidence="2">Disease resistance protein At4g27190-like leucine-rich repeats domain-containing protein</fullName>
    </recommendedName>
</protein>